<proteinExistence type="predicted"/>
<dbReference type="EMBL" id="GBXM01085178">
    <property type="protein sequence ID" value="JAH23399.1"/>
    <property type="molecule type" value="Transcribed_RNA"/>
</dbReference>
<organism evidence="1">
    <name type="scientific">Anguilla anguilla</name>
    <name type="common">European freshwater eel</name>
    <name type="synonym">Muraena anguilla</name>
    <dbReference type="NCBI Taxonomy" id="7936"/>
    <lineage>
        <taxon>Eukaryota</taxon>
        <taxon>Metazoa</taxon>
        <taxon>Chordata</taxon>
        <taxon>Craniata</taxon>
        <taxon>Vertebrata</taxon>
        <taxon>Euteleostomi</taxon>
        <taxon>Actinopterygii</taxon>
        <taxon>Neopterygii</taxon>
        <taxon>Teleostei</taxon>
        <taxon>Anguilliformes</taxon>
        <taxon>Anguillidae</taxon>
        <taxon>Anguilla</taxon>
    </lineage>
</organism>
<dbReference type="AlphaFoldDB" id="A0A0E9R2R2"/>
<name>A0A0E9R2R2_ANGAN</name>
<evidence type="ECO:0000313" key="1">
    <source>
        <dbReference type="EMBL" id="JAH23399.1"/>
    </source>
</evidence>
<protein>
    <submittedName>
        <fullName evidence="1">Uncharacterized protein</fullName>
    </submittedName>
</protein>
<reference evidence="1" key="1">
    <citation type="submission" date="2014-11" db="EMBL/GenBank/DDBJ databases">
        <authorList>
            <person name="Amaro Gonzalez C."/>
        </authorList>
    </citation>
    <scope>NUCLEOTIDE SEQUENCE</scope>
</reference>
<accession>A0A0E9R2R2</accession>
<reference evidence="1" key="2">
    <citation type="journal article" date="2015" name="Fish Shellfish Immunol.">
        <title>Early steps in the European eel (Anguilla anguilla)-Vibrio vulnificus interaction in the gills: Role of the RtxA13 toxin.</title>
        <authorList>
            <person name="Callol A."/>
            <person name="Pajuelo D."/>
            <person name="Ebbesson L."/>
            <person name="Teles M."/>
            <person name="MacKenzie S."/>
            <person name="Amaro C."/>
        </authorList>
    </citation>
    <scope>NUCLEOTIDE SEQUENCE</scope>
</reference>
<sequence length="38" mass="4274">MVITGSCTTIVANYYISQAVLVYRQCHLPLIQGRMARC</sequence>